<dbReference type="Proteomes" id="UP001549110">
    <property type="component" value="Unassembled WGS sequence"/>
</dbReference>
<sequence length="122" mass="13174">MRTFAIAIAATLLASPPALAKSPGCIPTPDGGSICREADGHITERHPDKDGVMRTTSTDRRRWGTSDGHGRGITPPDSMVRNDPVLRREVWGRVTEPWEPTAKPAPTPGGWRMPGPADRTGR</sequence>
<reference evidence="3 4" key="1">
    <citation type="submission" date="2024-06" db="EMBL/GenBank/DDBJ databases">
        <title>Genomic Encyclopedia of Type Strains, Phase IV (KMG-IV): sequencing the most valuable type-strain genomes for metagenomic binning, comparative biology and taxonomic classification.</title>
        <authorList>
            <person name="Goeker M."/>
        </authorList>
    </citation>
    <scope>NUCLEOTIDE SEQUENCE [LARGE SCALE GENOMIC DNA]</scope>
    <source>
        <strain evidence="3 4">DSM 17809</strain>
    </source>
</reference>
<feature type="compositionally biased region" description="Basic and acidic residues" evidence="1">
    <location>
        <begin position="40"/>
        <end position="70"/>
    </location>
</feature>
<gene>
    <name evidence="3" type="ORF">ABID41_000866</name>
</gene>
<feature type="region of interest" description="Disordered" evidence="1">
    <location>
        <begin position="40"/>
        <end position="122"/>
    </location>
</feature>
<evidence type="ECO:0000256" key="1">
    <source>
        <dbReference type="SAM" id="MobiDB-lite"/>
    </source>
</evidence>
<evidence type="ECO:0000256" key="2">
    <source>
        <dbReference type="SAM" id="SignalP"/>
    </source>
</evidence>
<evidence type="ECO:0000313" key="4">
    <source>
        <dbReference type="Proteomes" id="UP001549110"/>
    </source>
</evidence>
<name>A0ABV2EGN2_9CAUL</name>
<feature type="signal peptide" evidence="2">
    <location>
        <begin position="1"/>
        <end position="20"/>
    </location>
</feature>
<dbReference type="EMBL" id="JBEPLU010000001">
    <property type="protein sequence ID" value="MET3525771.1"/>
    <property type="molecule type" value="Genomic_DNA"/>
</dbReference>
<comment type="caution">
    <text evidence="3">The sequence shown here is derived from an EMBL/GenBank/DDBJ whole genome shotgun (WGS) entry which is preliminary data.</text>
</comment>
<protein>
    <submittedName>
        <fullName evidence="3">Uncharacterized protein</fullName>
    </submittedName>
</protein>
<proteinExistence type="predicted"/>
<accession>A0ABV2EGN2</accession>
<evidence type="ECO:0000313" key="3">
    <source>
        <dbReference type="EMBL" id="MET3525771.1"/>
    </source>
</evidence>
<organism evidence="3 4">
    <name type="scientific">Phenylobacterium koreense</name>
    <dbReference type="NCBI Taxonomy" id="266125"/>
    <lineage>
        <taxon>Bacteria</taxon>
        <taxon>Pseudomonadati</taxon>
        <taxon>Pseudomonadota</taxon>
        <taxon>Alphaproteobacteria</taxon>
        <taxon>Caulobacterales</taxon>
        <taxon>Caulobacteraceae</taxon>
        <taxon>Phenylobacterium</taxon>
    </lineage>
</organism>
<dbReference type="RefSeq" id="WP_331932450.1">
    <property type="nucleotide sequence ID" value="NZ_JBEPLU010000001.1"/>
</dbReference>
<keyword evidence="4" id="KW-1185">Reference proteome</keyword>
<feature type="chain" id="PRO_5045178329" evidence="2">
    <location>
        <begin position="21"/>
        <end position="122"/>
    </location>
</feature>
<keyword evidence="2" id="KW-0732">Signal</keyword>